<feature type="domain" description="AMP-binding enzyme C-terminal" evidence="2">
    <location>
        <begin position="28"/>
        <end position="103"/>
    </location>
</feature>
<organism evidence="3 6">
    <name type="scientific">Neoroseomonas oryzicola</name>
    <dbReference type="NCBI Taxonomy" id="535904"/>
    <lineage>
        <taxon>Bacteria</taxon>
        <taxon>Pseudomonadati</taxon>
        <taxon>Pseudomonadota</taxon>
        <taxon>Alphaproteobacteria</taxon>
        <taxon>Acetobacterales</taxon>
        <taxon>Acetobacteraceae</taxon>
        <taxon>Neoroseomonas</taxon>
    </lineage>
</organism>
<accession>A0A9X9WE74</accession>
<dbReference type="SUPFAM" id="SSF56801">
    <property type="entry name" value="Acetyl-CoA synthetase-like"/>
    <property type="match status" value="1"/>
</dbReference>
<dbReference type="InterPro" id="IPR045851">
    <property type="entry name" value="AMP-bd_C_sf"/>
</dbReference>
<evidence type="ECO:0000313" key="5">
    <source>
        <dbReference type="Proteomes" id="UP000746741"/>
    </source>
</evidence>
<evidence type="ECO:0000313" key="3">
    <source>
        <dbReference type="EMBL" id="MBR0658634.1"/>
    </source>
</evidence>
<dbReference type="PANTHER" id="PTHR43767">
    <property type="entry name" value="LONG-CHAIN-FATTY-ACID--COA LIGASE"/>
    <property type="match status" value="1"/>
</dbReference>
<dbReference type="Proteomes" id="UP000746741">
    <property type="component" value="Unassembled WGS sequence"/>
</dbReference>
<dbReference type="Proteomes" id="UP001138708">
    <property type="component" value="Unassembled WGS sequence"/>
</dbReference>
<comment type="caution">
    <text evidence="3">The sequence shown here is derived from an EMBL/GenBank/DDBJ whole genome shotgun (WGS) entry which is preliminary data.</text>
</comment>
<gene>
    <name evidence="4" type="ORF">GWK15_13340</name>
    <name evidence="3" type="ORF">GXW75_05195</name>
</gene>
<proteinExistence type="predicted"/>
<evidence type="ECO:0000313" key="4">
    <source>
        <dbReference type="EMBL" id="NKE17930.1"/>
    </source>
</evidence>
<sequence length="275" mass="28921">MDADGYATIVDRKKHMIRTAGFNVCPAELERVLRMHPAVALAAVGGIPDAAKGELATAHVIRRAGATVTANELIAHCRECLAACKVPRALQFEEAVPMAASVKIMRRMLAAIDDGSGLPLCEGIRHPTRMAAAGLRRAALLAALPLIDANYLMQRRRPEKTEDARLATTGPRRVSRGSNGVPRGCASQLPPTGPSGEGRQCEPPPAPSASGRQSNHSRNYAAEPSQGEATASALPTPNRAAGLAEDIRRISASEKPSLSTSMRNSRNASTGGGSR</sequence>
<dbReference type="InterPro" id="IPR025110">
    <property type="entry name" value="AMP-bd_C"/>
</dbReference>
<keyword evidence="5" id="KW-1185">Reference proteome</keyword>
<reference evidence="4 5" key="2">
    <citation type="submission" date="2020-02" db="EMBL/GenBank/DDBJ databases">
        <authorList>
            <person name="Sun Q."/>
            <person name="Inoue M."/>
        </authorList>
    </citation>
    <scope>NUCLEOTIDE SEQUENCE [LARGE SCALE GENOMIC DNA]</scope>
    <source>
        <strain evidence="4 5">KCTC 22478</strain>
    </source>
</reference>
<evidence type="ECO:0000256" key="1">
    <source>
        <dbReference type="SAM" id="MobiDB-lite"/>
    </source>
</evidence>
<dbReference type="InterPro" id="IPR050237">
    <property type="entry name" value="ATP-dep_AMP-bd_enzyme"/>
</dbReference>
<reference evidence="3" key="1">
    <citation type="submission" date="2020-01" db="EMBL/GenBank/DDBJ databases">
        <authorList>
            <person name="Rat A."/>
        </authorList>
    </citation>
    <scope>NUCLEOTIDE SEQUENCE</scope>
    <source>
        <strain evidence="3">LMG 31161</strain>
    </source>
</reference>
<dbReference type="Gene3D" id="3.30.300.30">
    <property type="match status" value="1"/>
</dbReference>
<dbReference type="GO" id="GO:0016878">
    <property type="term" value="F:acid-thiol ligase activity"/>
    <property type="evidence" value="ECO:0007669"/>
    <property type="project" value="UniProtKB-ARBA"/>
</dbReference>
<evidence type="ECO:0000259" key="2">
    <source>
        <dbReference type="Pfam" id="PF13193"/>
    </source>
</evidence>
<keyword evidence="3" id="KW-0436">Ligase</keyword>
<protein>
    <submittedName>
        <fullName evidence="3">Long-chain fatty acid--CoA ligase</fullName>
    </submittedName>
</protein>
<dbReference type="AlphaFoldDB" id="A0A9X9WE74"/>
<dbReference type="PANTHER" id="PTHR43767:SF1">
    <property type="entry name" value="NONRIBOSOMAL PEPTIDE SYNTHASE PES1 (EUROFUNG)-RELATED"/>
    <property type="match status" value="1"/>
</dbReference>
<feature type="compositionally biased region" description="Polar residues" evidence="1">
    <location>
        <begin position="254"/>
        <end position="269"/>
    </location>
</feature>
<dbReference type="EMBL" id="JAAEDK010000009">
    <property type="protein sequence ID" value="MBR0658634.1"/>
    <property type="molecule type" value="Genomic_DNA"/>
</dbReference>
<dbReference type="Pfam" id="PF13193">
    <property type="entry name" value="AMP-binding_C"/>
    <property type="match status" value="1"/>
</dbReference>
<feature type="region of interest" description="Disordered" evidence="1">
    <location>
        <begin position="157"/>
        <end position="275"/>
    </location>
</feature>
<dbReference type="EMBL" id="JAAVUP010000003">
    <property type="protein sequence ID" value="NKE17930.1"/>
    <property type="molecule type" value="Genomic_DNA"/>
</dbReference>
<evidence type="ECO:0000313" key="6">
    <source>
        <dbReference type="Proteomes" id="UP001138708"/>
    </source>
</evidence>
<reference evidence="3" key="3">
    <citation type="journal article" date="2021" name="Syst. Appl. Microbiol.">
        <title>Roseomonas hellenica sp. nov., isolated from roots of wild-growing Alkanna tinctoria.</title>
        <authorList>
            <person name="Rat A."/>
            <person name="Naranjo H.D."/>
            <person name="Lebbe L."/>
            <person name="Cnockaert M."/>
            <person name="Krigas N."/>
            <person name="Grigoriadou K."/>
            <person name="Maloupa E."/>
            <person name="Willems A."/>
        </authorList>
    </citation>
    <scope>NUCLEOTIDE SEQUENCE</scope>
    <source>
        <strain evidence="3">LMG 31161</strain>
    </source>
</reference>
<name>A0A9X9WE74_9PROT</name>